<evidence type="ECO:0000313" key="2">
    <source>
        <dbReference type="Proteomes" id="UP000824881"/>
    </source>
</evidence>
<proteinExistence type="predicted"/>
<gene>
    <name evidence="1" type="ORF">CCMSSC00406_0009633</name>
</gene>
<dbReference type="EMBL" id="WQMT02000001">
    <property type="protein sequence ID" value="KAG9227101.1"/>
    <property type="molecule type" value="Genomic_DNA"/>
</dbReference>
<name>A0ACB7JAR7_PLECO</name>
<protein>
    <submittedName>
        <fullName evidence="1">Uncharacterized protein</fullName>
    </submittedName>
</protein>
<comment type="caution">
    <text evidence="1">The sequence shown here is derived from an EMBL/GenBank/DDBJ whole genome shotgun (WGS) entry which is preliminary data.</text>
</comment>
<accession>A0ACB7JAR7</accession>
<sequence>MRFISVLLAACAVFGTTAAVNPGNNALNMGVSDNFELAIHKEYGPVVFDGLAKGGCDGWKCFSTVASASVCLAKCVVIGSVSTIAECRRQYILGGRQLQGPLVDLSSNVYKYVLNGPRILSPSIDTHLLPAEYCCNRMRFISVLLAACAVFGTTAAVNPGNNALNMGVSDNFELAIHKEYGPVVFDGLAKGGCDGWKCFSTVASASVCLAKCVVIGSVSSALASTASQMSSPTSSTNSASVMPSLGLSSSAGSTWGSPATKKRERPRKLGIQLAPLVLDRLSGAENSGLRFVWNDAVHVLSFTVNIRLISPSINVRYTRAIATHVAHHPFHLFDTSTNHRITRAELAQNIAAALKSWTTCPLTCTALLGTIENMVYAEFVSDYTAAGAIGKVGSRGMEGVRPYVYSAMMRAGGLLIHCDCDAHDDSGEGCSDFIASLESALSQYNISNPQYQVPVPASLAAIRNLIRENRAHAAIPAHMVREKIELLGQYAILSHRWERPAGRELHFTDIEETSTTHSDQGDKDGPRRVHPSSHPTTPTKAVAVRTSSERAPRPSLPLPCEASRKKGWDKLDGFRSVVESRYGCRYLWMDTFCIGEADRTESIRRMLGWYRRAYVCVVYLRRRSKPSTSTATAMTPLTFNAIANDTTVRRSSWWARGWTLQEFLAPNRMECFAKDWTPLDGMGPLQKSRSRLDVLRETMLTSDVGVYEPGIRHALFLFHHMRHRETALPEDRAYCLLSALDVSIPVKYGEGFARAFYRLQVECLTRTHDRQLLIWNHAWSSATGAALSRKSTGSLPHNSMLASDYGMFCDESIHRCVSHECVEHFRYTAPAYIPDPSILFDADDVMWIMLSLHPWPLTASGSANATTAPDAPLSLPSTAITAASKPYNRGGDDGMVVFASLGTESFTGDYYGVLLRPIPPKDLAGVTSMYGRVYSRRTTSTRGMVYPKDPLSLSIWALLRDDGVYPNSGRSNPGRFLGDGEIDPETLDPDLISDLGEGAYLRTILASLYNTLLGISITSSAYRIYPSQFFAMDSLRISIKSILSCFDIAKVKDAYERGIEADIQ</sequence>
<reference evidence="1 2" key="1">
    <citation type="journal article" date="2021" name="Appl. Environ. Microbiol.">
        <title>Genetic linkage and physical mapping for an oyster mushroom Pleurotus cornucopiae and QTL analysis for the trait cap color.</title>
        <authorList>
            <person name="Zhang Y."/>
            <person name="Gao W."/>
            <person name="Sonnenberg A."/>
            <person name="Chen Q."/>
            <person name="Zhang J."/>
            <person name="Huang C."/>
        </authorList>
    </citation>
    <scope>NUCLEOTIDE SEQUENCE [LARGE SCALE GENOMIC DNA]</scope>
    <source>
        <strain evidence="1">CCMSSC00406</strain>
    </source>
</reference>
<organism evidence="1 2">
    <name type="scientific">Pleurotus cornucopiae</name>
    <name type="common">Cornucopia mushroom</name>
    <dbReference type="NCBI Taxonomy" id="5321"/>
    <lineage>
        <taxon>Eukaryota</taxon>
        <taxon>Fungi</taxon>
        <taxon>Dikarya</taxon>
        <taxon>Basidiomycota</taxon>
        <taxon>Agaricomycotina</taxon>
        <taxon>Agaricomycetes</taxon>
        <taxon>Agaricomycetidae</taxon>
        <taxon>Agaricales</taxon>
        <taxon>Pleurotineae</taxon>
        <taxon>Pleurotaceae</taxon>
        <taxon>Pleurotus</taxon>
    </lineage>
</organism>
<dbReference type="Proteomes" id="UP000824881">
    <property type="component" value="Unassembled WGS sequence"/>
</dbReference>
<evidence type="ECO:0000313" key="1">
    <source>
        <dbReference type="EMBL" id="KAG9227101.1"/>
    </source>
</evidence>
<keyword evidence="2" id="KW-1185">Reference proteome</keyword>